<feature type="compositionally biased region" description="Acidic residues" evidence="1">
    <location>
        <begin position="259"/>
        <end position="284"/>
    </location>
</feature>
<feature type="compositionally biased region" description="Acidic residues" evidence="1">
    <location>
        <begin position="8"/>
        <end position="22"/>
    </location>
</feature>
<evidence type="ECO:0000259" key="2">
    <source>
        <dbReference type="Pfam" id="PF13926"/>
    </source>
</evidence>
<feature type="region of interest" description="Disordered" evidence="1">
    <location>
        <begin position="244"/>
        <end position="297"/>
    </location>
</feature>
<feature type="region of interest" description="Disordered" evidence="1">
    <location>
        <begin position="592"/>
        <end position="685"/>
    </location>
</feature>
<feature type="compositionally biased region" description="Acidic residues" evidence="1">
    <location>
        <begin position="618"/>
        <end position="629"/>
    </location>
</feature>
<name>A0AAV0UDU3_HYABA</name>
<dbReference type="InterPro" id="IPR013083">
    <property type="entry name" value="Znf_RING/FYVE/PHD"/>
</dbReference>
<feature type="compositionally biased region" description="Basic and acidic residues" evidence="1">
    <location>
        <begin position="58"/>
        <end position="81"/>
    </location>
</feature>
<accession>A0AAV0UDU3</accession>
<feature type="compositionally biased region" description="Basic and acidic residues" evidence="1">
    <location>
        <begin position="630"/>
        <end position="640"/>
    </location>
</feature>
<dbReference type="GO" id="GO:0005634">
    <property type="term" value="C:nucleus"/>
    <property type="evidence" value="ECO:0007669"/>
    <property type="project" value="TreeGrafter"/>
</dbReference>
<organism evidence="3 4">
    <name type="scientific">Hyaloperonospora brassicae</name>
    <name type="common">Brassica downy mildew</name>
    <name type="synonym">Peronospora brassicae</name>
    <dbReference type="NCBI Taxonomy" id="162125"/>
    <lineage>
        <taxon>Eukaryota</taxon>
        <taxon>Sar</taxon>
        <taxon>Stramenopiles</taxon>
        <taxon>Oomycota</taxon>
        <taxon>Peronosporomycetes</taxon>
        <taxon>Peronosporales</taxon>
        <taxon>Peronosporaceae</taxon>
        <taxon>Hyaloperonospora</taxon>
    </lineage>
</organism>
<dbReference type="AlphaFoldDB" id="A0AAV0UDU3"/>
<protein>
    <recommendedName>
        <fullName evidence="2">DUF4211 domain-containing protein</fullName>
    </recommendedName>
</protein>
<dbReference type="InterPro" id="IPR025451">
    <property type="entry name" value="DUF4211"/>
</dbReference>
<comment type="caution">
    <text evidence="3">The sequence shown here is derived from an EMBL/GenBank/DDBJ whole genome shotgun (WGS) entry which is preliminary data.</text>
</comment>
<dbReference type="PANTHER" id="PTHR14689:SF0">
    <property type="entry name" value="COILED-COIL DOMAIN-CONTAINING PROTEIN 82"/>
    <property type="match status" value="1"/>
</dbReference>
<feature type="compositionally biased region" description="Basic and acidic residues" evidence="1">
    <location>
        <begin position="168"/>
        <end position="202"/>
    </location>
</feature>
<proteinExistence type="predicted"/>
<keyword evidence="4" id="KW-1185">Reference proteome</keyword>
<feature type="region of interest" description="Disordered" evidence="1">
    <location>
        <begin position="1"/>
        <end position="221"/>
    </location>
</feature>
<reference evidence="3" key="1">
    <citation type="submission" date="2022-12" db="EMBL/GenBank/DDBJ databases">
        <authorList>
            <person name="Webb A."/>
        </authorList>
    </citation>
    <scope>NUCLEOTIDE SEQUENCE</scope>
    <source>
        <strain evidence="3">Hp1</strain>
    </source>
</reference>
<gene>
    <name evidence="3" type="ORF">HBR001_LOCUS5719</name>
</gene>
<feature type="compositionally biased region" description="Polar residues" evidence="1">
    <location>
        <begin position="82"/>
        <end position="97"/>
    </location>
</feature>
<dbReference type="PANTHER" id="PTHR14689">
    <property type="entry name" value="PHORBOL-ESTER_DAG-TYPE DOMAIN-CONTAINING PROTEIN"/>
    <property type="match status" value="1"/>
</dbReference>
<dbReference type="Pfam" id="PF13926">
    <property type="entry name" value="DUF4211"/>
    <property type="match status" value="1"/>
</dbReference>
<feature type="compositionally biased region" description="Basic and acidic residues" evidence="1">
    <location>
        <begin position="141"/>
        <end position="150"/>
    </location>
</feature>
<feature type="compositionally biased region" description="Low complexity" evidence="1">
    <location>
        <begin position="107"/>
        <end position="116"/>
    </location>
</feature>
<dbReference type="Pfam" id="PF13920">
    <property type="entry name" value="zf-C3HC4_3"/>
    <property type="match status" value="1"/>
</dbReference>
<feature type="compositionally biased region" description="Basic and acidic residues" evidence="1">
    <location>
        <begin position="248"/>
        <end position="258"/>
    </location>
</feature>
<evidence type="ECO:0000313" key="3">
    <source>
        <dbReference type="EMBL" id="CAI5733074.1"/>
    </source>
</evidence>
<dbReference type="Gene3D" id="3.30.40.10">
    <property type="entry name" value="Zinc/RING finger domain, C3HC4 (zinc finger)"/>
    <property type="match status" value="1"/>
</dbReference>
<dbReference type="Proteomes" id="UP001162031">
    <property type="component" value="Unassembled WGS sequence"/>
</dbReference>
<feature type="domain" description="DUF4211" evidence="2">
    <location>
        <begin position="317"/>
        <end position="475"/>
    </location>
</feature>
<feature type="compositionally biased region" description="Acidic residues" evidence="1">
    <location>
        <begin position="43"/>
        <end position="57"/>
    </location>
</feature>
<sequence>MAEHEEVVIDGDSTEDDNDDDVCIITPESRKRRRRRRSNILMDQEEEEEEDGEEGREGDDAGAKMDDRVLGEAEKQRKKTEGTTGLSLVPRRQQQLSLGRGGVALQPMTLRTPTPTRRSRRHLQQLSISTAVAHGYRSRRQRQEEGKTDDGGDSFCIIEPLSAGAGTSRERSTCKGERVVIQKNDETPERARKEQQKLETKQSVEVTGASSSASRRSSRIQHKRLVKEVKLGRTRKLDYPVLDNCLDEPERSGSHYRGEDDDDVVVDDDDGDDDGGWEELEQGEVAEPPLKIRRQSLPRERDHCEKVYADGGEDVDDFICNDDEIEYMEDDEEGVINVETSDDEMEDDPEEFTAMLAAGRSREIIEWFSIYLEYLEECIIDPDFETKMRRKRSKAKHQLYVQAVDRIERKLCACRDTVRSGVAWPEDMVDALKHALQFRSSHLSAERDCDACNRRQHVATYHVEFAGSACDATKLYRHDWMRHLKETVLDAPSVRTAFEMGSVCHARTLAYWQLLHAKQFWCVLVDAKLKECADMTGRIAQPYRTDFFTREFGRYKRLMSVVDKFAEDSKRVSIVMSNVWKRITARNVTSDFLSSPTRAPSERKSGSRRGTLDAFVAESEEEGADDEETAMEKVEEERRRAVAGGRNDVDQATDDEEEGAIKGSPLQAPDKAGKKEQDHQLSSPIGEVKKEHLFKEKDIDDLMCLMCDASPRNAGVVHGLYLHVYCCYACAKRQHRMKSGCMVCDRPIDRVLRLLPLTLDARNAIRNQKKLQI</sequence>
<evidence type="ECO:0000313" key="4">
    <source>
        <dbReference type="Proteomes" id="UP001162031"/>
    </source>
</evidence>
<dbReference type="EMBL" id="CANTFL010001192">
    <property type="protein sequence ID" value="CAI5733074.1"/>
    <property type="molecule type" value="Genomic_DNA"/>
</dbReference>
<evidence type="ECO:0000256" key="1">
    <source>
        <dbReference type="SAM" id="MobiDB-lite"/>
    </source>
</evidence>